<dbReference type="GO" id="GO:0016491">
    <property type="term" value="F:oxidoreductase activity"/>
    <property type="evidence" value="ECO:0007669"/>
    <property type="project" value="UniProtKB-KW"/>
</dbReference>
<dbReference type="PANTHER" id="PTHR43408">
    <property type="entry name" value="FMN REDUCTASE (NADPH)"/>
    <property type="match status" value="1"/>
</dbReference>
<evidence type="ECO:0000256" key="4">
    <source>
        <dbReference type="ARBA" id="ARBA00023002"/>
    </source>
</evidence>
<evidence type="ECO:0000259" key="5">
    <source>
        <dbReference type="Pfam" id="PF03358"/>
    </source>
</evidence>
<dbReference type="OrthoDB" id="9812295at2"/>
<keyword evidence="3" id="KW-0288">FMN</keyword>
<name>A0A1M5AG62_9BACT</name>
<proteinExistence type="inferred from homology"/>
<sequence>MSNLLGIVGSVSNPSKTRTAVEIALQSAAGEFDIETDLLHLAEYDLETADGRKLEQYSGDTARALELIISSKAYLIGTPVYRGSYSGVLKNLFDLIPRGKWQSNQAPLENRPVGLIATGATDHHYLSVSQELGPIASFFGAYQVGGGIYINASQFEEDRIVDKKVVQRLQNLGKSTIELSQYIDKSTFLSSLGPQF</sequence>
<dbReference type="EMBL" id="FQUS01000007">
    <property type="protein sequence ID" value="SHF29134.1"/>
    <property type="molecule type" value="Genomic_DNA"/>
</dbReference>
<dbReference type="Pfam" id="PF03358">
    <property type="entry name" value="FMN_red"/>
    <property type="match status" value="1"/>
</dbReference>
<dbReference type="Gene3D" id="3.40.50.360">
    <property type="match status" value="1"/>
</dbReference>
<protein>
    <submittedName>
        <fullName evidence="6">FMN reductase</fullName>
    </submittedName>
</protein>
<dbReference type="InterPro" id="IPR029039">
    <property type="entry name" value="Flavoprotein-like_sf"/>
</dbReference>
<keyword evidence="4" id="KW-0560">Oxidoreductase</keyword>
<organism evidence="6 7">
    <name type="scientific">Fodinibius roseus</name>
    <dbReference type="NCBI Taxonomy" id="1194090"/>
    <lineage>
        <taxon>Bacteria</taxon>
        <taxon>Pseudomonadati</taxon>
        <taxon>Balneolota</taxon>
        <taxon>Balneolia</taxon>
        <taxon>Balneolales</taxon>
        <taxon>Balneolaceae</taxon>
        <taxon>Fodinibius</taxon>
    </lineage>
</organism>
<dbReference type="RefSeq" id="WP_073061961.1">
    <property type="nucleotide sequence ID" value="NZ_FQUS01000007.1"/>
</dbReference>
<dbReference type="InterPro" id="IPR005025">
    <property type="entry name" value="FMN_Rdtase-like_dom"/>
</dbReference>
<dbReference type="SUPFAM" id="SSF52218">
    <property type="entry name" value="Flavoproteins"/>
    <property type="match status" value="1"/>
</dbReference>
<evidence type="ECO:0000256" key="2">
    <source>
        <dbReference type="ARBA" id="ARBA00022630"/>
    </source>
</evidence>
<dbReference type="PANTHER" id="PTHR43408:SF2">
    <property type="entry name" value="FMN REDUCTASE (NADPH)"/>
    <property type="match status" value="1"/>
</dbReference>
<evidence type="ECO:0000313" key="6">
    <source>
        <dbReference type="EMBL" id="SHF29134.1"/>
    </source>
</evidence>
<dbReference type="AlphaFoldDB" id="A0A1M5AG62"/>
<keyword evidence="2" id="KW-0285">Flavoprotein</keyword>
<evidence type="ECO:0000256" key="1">
    <source>
        <dbReference type="ARBA" id="ARBA00005990"/>
    </source>
</evidence>
<reference evidence="6 7" key="1">
    <citation type="submission" date="2016-11" db="EMBL/GenBank/DDBJ databases">
        <authorList>
            <person name="Jaros S."/>
            <person name="Januszkiewicz K."/>
            <person name="Wedrychowicz H."/>
        </authorList>
    </citation>
    <scope>NUCLEOTIDE SEQUENCE [LARGE SCALE GENOMIC DNA]</scope>
    <source>
        <strain evidence="6 7">DSM 21986</strain>
    </source>
</reference>
<accession>A0A1M5AG62</accession>
<comment type="similarity">
    <text evidence="1">Belongs to the SsuE family.</text>
</comment>
<keyword evidence="7" id="KW-1185">Reference proteome</keyword>
<evidence type="ECO:0000256" key="3">
    <source>
        <dbReference type="ARBA" id="ARBA00022643"/>
    </source>
</evidence>
<dbReference type="InterPro" id="IPR051814">
    <property type="entry name" value="NAD(P)H-dep_FMN_reductase"/>
</dbReference>
<dbReference type="STRING" id="1194090.SAMN05443144_10754"/>
<gene>
    <name evidence="6" type="ORF">SAMN05443144_10754</name>
</gene>
<feature type="domain" description="NADPH-dependent FMN reductase-like" evidence="5">
    <location>
        <begin position="3"/>
        <end position="150"/>
    </location>
</feature>
<dbReference type="Proteomes" id="UP000184041">
    <property type="component" value="Unassembled WGS sequence"/>
</dbReference>
<evidence type="ECO:0000313" key="7">
    <source>
        <dbReference type="Proteomes" id="UP000184041"/>
    </source>
</evidence>